<feature type="region of interest" description="Disordered" evidence="4">
    <location>
        <begin position="88"/>
        <end position="107"/>
    </location>
</feature>
<comment type="subcellular location">
    <subcellularLocation>
        <location evidence="1">Membrane</location>
    </subcellularLocation>
</comment>
<dbReference type="Gene3D" id="3.40.710.10">
    <property type="entry name" value="DD-peptidase/beta-lactamase superfamily"/>
    <property type="match status" value="1"/>
</dbReference>
<dbReference type="PANTHER" id="PTHR30627:SF1">
    <property type="entry name" value="PEPTIDOGLYCAN D,D-TRANSPEPTIDASE FTSI"/>
    <property type="match status" value="1"/>
</dbReference>
<dbReference type="InterPro" id="IPR050515">
    <property type="entry name" value="Beta-lactam/transpept"/>
</dbReference>
<reference evidence="8" key="1">
    <citation type="submission" date="2024-05" db="EMBL/GenBank/DDBJ databases">
        <authorList>
            <person name="Yu L."/>
        </authorList>
    </citation>
    <scope>NUCLEOTIDE SEQUENCE</scope>
    <source>
        <strain evidence="8">G08B096</strain>
    </source>
</reference>
<dbReference type="EMBL" id="CP158374">
    <property type="protein sequence ID" value="XBX80840.1"/>
    <property type="molecule type" value="Genomic_DNA"/>
</dbReference>
<dbReference type="Gene3D" id="3.90.1310.10">
    <property type="entry name" value="Penicillin-binding protein 2a (Domain 2)"/>
    <property type="match status" value="1"/>
</dbReference>
<protein>
    <submittedName>
        <fullName evidence="8">Penicillin-binding protein 2</fullName>
    </submittedName>
</protein>
<dbReference type="GO" id="GO:0008658">
    <property type="term" value="F:penicillin binding"/>
    <property type="evidence" value="ECO:0007669"/>
    <property type="project" value="InterPro"/>
</dbReference>
<comment type="similarity">
    <text evidence="2">Belongs to the transpeptidase family.</text>
</comment>
<dbReference type="GO" id="GO:0005886">
    <property type="term" value="C:plasma membrane"/>
    <property type="evidence" value="ECO:0007669"/>
    <property type="project" value="TreeGrafter"/>
</dbReference>
<dbReference type="RefSeq" id="WP_350346866.1">
    <property type="nucleotide sequence ID" value="NZ_CP158374.1"/>
</dbReference>
<gene>
    <name evidence="8" type="ORF">ABIQ69_09415</name>
</gene>
<dbReference type="InterPro" id="IPR005311">
    <property type="entry name" value="PBP_dimer"/>
</dbReference>
<dbReference type="Gene3D" id="3.30.450.330">
    <property type="match status" value="1"/>
</dbReference>
<sequence>MRRTSQHPVRRAVAAGVLLVVFIGVFLVRLVDIQVVRAAEYNAAAEDVRSRSVTVFGSRGDIVDANGVVLADSVMRYDIAVSPKQARSAPFEREVPDPEDPSSSETVDVPVEQAAAELGEALGMSAEQVLKIIDDALAENPDSDFAYVAKLVDTSTYERVNELDIPWAVPYEHPSRRYPNGAVAGNLIGFMGDDGEPLAGLELSADECLASEDGEVSQLRSLRDWVTIPGSERVVKQAHDGGTLQLTIDADLQYAVQRIAAARVEELDAEWAIVTVMEAKTGRLLAVADVPTVDPNDPTAAAEADRGSRAFTAPYEPGSTFKALTAASVIDAGQGDPTSQITAPYRITPDGADINDSYVHGDLPLTLTGVMIESSNTGMSLFGERVSDEQRFQDMVDFGLGTQTEVGFPAEEPGDLHGGPEGWAADSQTRYATMFGQGLTTTAIQIASVYQTIANNGVRMPVTLVDGCRNEDGTVTGRPSTEGRQVVSEQAADQVSQMLERVYTDGWLHDQWEIPGYRIAAKTGTAQFPDGHGGYRKEYLVSVSGFAPADDPQFVVSVSIMNPVKMNSSAASAPVFRDVMSQVLKTYRTAPSGAPAPELPATW</sequence>
<organism evidence="8">
    <name type="scientific">Agromyces sp. G08B096</name>
    <dbReference type="NCBI Taxonomy" id="3156399"/>
    <lineage>
        <taxon>Bacteria</taxon>
        <taxon>Bacillati</taxon>
        <taxon>Actinomycetota</taxon>
        <taxon>Actinomycetes</taxon>
        <taxon>Micrococcales</taxon>
        <taxon>Microbacteriaceae</taxon>
        <taxon>Agromyces</taxon>
    </lineage>
</organism>
<keyword evidence="3 5" id="KW-0472">Membrane</keyword>
<dbReference type="AlphaFoldDB" id="A0AAU7W2G2"/>
<feature type="domain" description="Penicillin-binding protein transpeptidase" evidence="6">
    <location>
        <begin position="273"/>
        <end position="580"/>
    </location>
</feature>
<evidence type="ECO:0000256" key="4">
    <source>
        <dbReference type="SAM" id="MobiDB-lite"/>
    </source>
</evidence>
<dbReference type="GO" id="GO:0071555">
    <property type="term" value="P:cell wall organization"/>
    <property type="evidence" value="ECO:0007669"/>
    <property type="project" value="TreeGrafter"/>
</dbReference>
<feature type="transmembrane region" description="Helical" evidence="5">
    <location>
        <begin position="12"/>
        <end position="31"/>
    </location>
</feature>
<dbReference type="InterPro" id="IPR001460">
    <property type="entry name" value="PCN-bd_Tpept"/>
</dbReference>
<dbReference type="SUPFAM" id="SSF56519">
    <property type="entry name" value="Penicillin binding protein dimerisation domain"/>
    <property type="match status" value="1"/>
</dbReference>
<dbReference type="SUPFAM" id="SSF56601">
    <property type="entry name" value="beta-lactamase/transpeptidase-like"/>
    <property type="match status" value="1"/>
</dbReference>
<evidence type="ECO:0000256" key="1">
    <source>
        <dbReference type="ARBA" id="ARBA00004370"/>
    </source>
</evidence>
<dbReference type="Pfam" id="PF03717">
    <property type="entry name" value="PBP_dimer"/>
    <property type="match status" value="1"/>
</dbReference>
<name>A0AAU7W2G2_9MICO</name>
<dbReference type="PANTHER" id="PTHR30627">
    <property type="entry name" value="PEPTIDOGLYCAN D,D-TRANSPEPTIDASE"/>
    <property type="match status" value="1"/>
</dbReference>
<feature type="domain" description="Penicillin-binding protein dimerisation" evidence="7">
    <location>
        <begin position="57"/>
        <end position="194"/>
    </location>
</feature>
<dbReference type="InterPro" id="IPR012338">
    <property type="entry name" value="Beta-lactam/transpept-like"/>
</dbReference>
<evidence type="ECO:0000259" key="7">
    <source>
        <dbReference type="Pfam" id="PF03717"/>
    </source>
</evidence>
<dbReference type="Pfam" id="PF00905">
    <property type="entry name" value="Transpeptidase"/>
    <property type="match status" value="1"/>
</dbReference>
<keyword evidence="5" id="KW-0812">Transmembrane</keyword>
<dbReference type="InterPro" id="IPR036138">
    <property type="entry name" value="PBP_dimer_sf"/>
</dbReference>
<proteinExistence type="inferred from homology"/>
<evidence type="ECO:0000313" key="8">
    <source>
        <dbReference type="EMBL" id="XBX80840.1"/>
    </source>
</evidence>
<evidence type="ECO:0000256" key="2">
    <source>
        <dbReference type="ARBA" id="ARBA00007171"/>
    </source>
</evidence>
<evidence type="ECO:0000256" key="5">
    <source>
        <dbReference type="SAM" id="Phobius"/>
    </source>
</evidence>
<keyword evidence="5" id="KW-1133">Transmembrane helix</keyword>
<evidence type="ECO:0000256" key="3">
    <source>
        <dbReference type="ARBA" id="ARBA00023136"/>
    </source>
</evidence>
<accession>A0AAU7W2G2</accession>
<evidence type="ECO:0000259" key="6">
    <source>
        <dbReference type="Pfam" id="PF00905"/>
    </source>
</evidence>